<feature type="non-terminal residue" evidence="15">
    <location>
        <position position="1"/>
    </location>
</feature>
<protein>
    <recommendedName>
        <fullName evidence="14">Protein kinase domain-containing protein</fullName>
    </recommendedName>
</protein>
<proteinExistence type="predicted"/>
<evidence type="ECO:0000256" key="4">
    <source>
        <dbReference type="ARBA" id="ARBA00022692"/>
    </source>
</evidence>
<feature type="binding site" evidence="12">
    <location>
        <position position="466"/>
    </location>
    <ligand>
        <name>ATP</name>
        <dbReference type="ChEBI" id="CHEBI:30616"/>
    </ligand>
</feature>
<dbReference type="PROSITE" id="PS00108">
    <property type="entry name" value="PROTEIN_KINASE_ST"/>
    <property type="match status" value="1"/>
</dbReference>
<evidence type="ECO:0000259" key="14">
    <source>
        <dbReference type="PROSITE" id="PS50011"/>
    </source>
</evidence>
<feature type="domain" description="Protein kinase" evidence="14">
    <location>
        <begin position="438"/>
        <end position="718"/>
    </location>
</feature>
<evidence type="ECO:0000256" key="12">
    <source>
        <dbReference type="PROSITE-ProRule" id="PRU10141"/>
    </source>
</evidence>
<dbReference type="OrthoDB" id="4062651at2759"/>
<evidence type="ECO:0000313" key="15">
    <source>
        <dbReference type="EMBL" id="TVU22031.1"/>
    </source>
</evidence>
<sequence length="808" mass="88693">MAPCAHLLRAAKNLRRALLFHDSSRWQETFDAFGQQSSRLHVQQEDPHHKKTESAPMNRLVLLMLPILASLHHLTAAASSITAEDTGCRPATCGNLTITYPFWLAGRDTSCGPPGFQLTCNSSGAGLIGSYIKDFQIAHGTEEIINKLTLVGLWCIQMAPENRPSMSRVIEMLERDTDDLEMPPKPFLCSPLQSTNVSSCTSVVVLDIDYGSRSLVAVHALLAAGEACGLLFNMSSALAIMDRFRISPSNRELYVMFNCDGTLPSPAPGAVPVTNCSGNTSNFVYLGGSYGTGQPPANDGRCELAELLVLGSEAAGATAASYRRLIKAGFRLEWGPVGDCQSCRSSGGRCRYDNNTAAFACLCSDGSLLSSNCVSLSAAACLAFICLPWLMYHHKKEYRSVVYRFYSTGRSNEEQVLRKCGSLSPRRFKYSELKKITKSFKEKLGQGGFGVVFRGCLHDGRMVAVKLLKVSDGNREDFLNEVVSISQTSHVNIVSLLGFCLEGSKRALVYEYMPNGSLQNHIYSELATGWDMLLKIAIGIARGLEYLHQGCNTRIIHFDIKPHNILLDNEFCPKIADFGLAKLCHLNGSILSTAEARGTVGFIAPEVFSRGFGVVSTKSDVYSYGMVLLEMVRGTKEIKEDADNSSETYFPHWVYDQLMRDMQDCRVAYGTEEIVNKLTLVGLWCIQMAPENRPSMSRVIEMLERDTDDLEMPPKPFLCSPLQSTIVSSCTSVVLTVIYNEYLSVILHTDLKQGMYPPVKYRPANHTHEVAPIGAGASIEEAVHPTPRTRCEQGNAASLEPTKAPTAP</sequence>
<evidence type="ECO:0000256" key="9">
    <source>
        <dbReference type="ARBA" id="ARBA00022989"/>
    </source>
</evidence>
<dbReference type="InterPro" id="IPR025287">
    <property type="entry name" value="WAK_GUB"/>
</dbReference>
<accession>A0A5J9UFJ1</accession>
<keyword evidence="6 12" id="KW-0547">Nucleotide-binding</keyword>
<keyword evidence="5" id="KW-0732">Signal</keyword>
<dbReference type="InterPro" id="IPR008271">
    <property type="entry name" value="Ser/Thr_kinase_AS"/>
</dbReference>
<dbReference type="FunFam" id="1.10.510.10:FF:000590">
    <property type="entry name" value="PR5-like receptor kinase"/>
    <property type="match status" value="1"/>
</dbReference>
<dbReference type="InterPro" id="IPR001245">
    <property type="entry name" value="Ser-Thr/Tyr_kinase_cat_dom"/>
</dbReference>
<dbReference type="GO" id="GO:0005524">
    <property type="term" value="F:ATP binding"/>
    <property type="evidence" value="ECO:0007669"/>
    <property type="project" value="UniProtKB-UniRule"/>
</dbReference>
<dbReference type="PROSITE" id="PS50011">
    <property type="entry name" value="PROTEIN_KINASE_DOM"/>
    <property type="match status" value="1"/>
</dbReference>
<reference evidence="15 16" key="1">
    <citation type="journal article" date="2019" name="Sci. Rep.">
        <title>A high-quality genome of Eragrostis curvula grass provides insights into Poaceae evolution and supports new strategies to enhance forage quality.</title>
        <authorList>
            <person name="Carballo J."/>
            <person name="Santos B.A.C.M."/>
            <person name="Zappacosta D."/>
            <person name="Garbus I."/>
            <person name="Selva J.P."/>
            <person name="Gallo C.A."/>
            <person name="Diaz A."/>
            <person name="Albertini E."/>
            <person name="Caccamo M."/>
            <person name="Echenique V."/>
        </authorList>
    </citation>
    <scope>NUCLEOTIDE SEQUENCE [LARGE SCALE GENOMIC DNA]</scope>
    <source>
        <strain evidence="16">cv. Victoria</strain>
        <tissue evidence="15">Leaf</tissue>
    </source>
</reference>
<keyword evidence="2" id="KW-0723">Serine/threonine-protein kinase</keyword>
<keyword evidence="9" id="KW-1133">Transmembrane helix</keyword>
<feature type="region of interest" description="Disordered" evidence="13">
    <location>
        <begin position="786"/>
        <end position="808"/>
    </location>
</feature>
<dbReference type="Pfam" id="PF13947">
    <property type="entry name" value="GUB_WAK_bind"/>
    <property type="match status" value="1"/>
</dbReference>
<organism evidence="15 16">
    <name type="scientific">Eragrostis curvula</name>
    <name type="common">weeping love grass</name>
    <dbReference type="NCBI Taxonomy" id="38414"/>
    <lineage>
        <taxon>Eukaryota</taxon>
        <taxon>Viridiplantae</taxon>
        <taxon>Streptophyta</taxon>
        <taxon>Embryophyta</taxon>
        <taxon>Tracheophyta</taxon>
        <taxon>Spermatophyta</taxon>
        <taxon>Magnoliopsida</taxon>
        <taxon>Liliopsida</taxon>
        <taxon>Poales</taxon>
        <taxon>Poaceae</taxon>
        <taxon>PACMAD clade</taxon>
        <taxon>Chloridoideae</taxon>
        <taxon>Eragrostideae</taxon>
        <taxon>Eragrostidinae</taxon>
        <taxon>Eragrostis</taxon>
    </lineage>
</organism>
<keyword evidence="10" id="KW-0472">Membrane</keyword>
<evidence type="ECO:0000256" key="11">
    <source>
        <dbReference type="ARBA" id="ARBA00023180"/>
    </source>
</evidence>
<dbReference type="EMBL" id="RWGY01000026">
    <property type="protein sequence ID" value="TVU22031.1"/>
    <property type="molecule type" value="Genomic_DNA"/>
</dbReference>
<evidence type="ECO:0000256" key="6">
    <source>
        <dbReference type="ARBA" id="ARBA00022741"/>
    </source>
</evidence>
<comment type="caution">
    <text evidence="15">The sequence shown here is derived from an EMBL/GenBank/DDBJ whole genome shotgun (WGS) entry which is preliminary data.</text>
</comment>
<gene>
    <name evidence="15" type="ORF">EJB05_31707</name>
</gene>
<keyword evidence="11" id="KW-0325">Glycoprotein</keyword>
<dbReference type="AlphaFoldDB" id="A0A5J9UFJ1"/>
<dbReference type="SMART" id="SM00220">
    <property type="entry name" value="S_TKc"/>
    <property type="match status" value="1"/>
</dbReference>
<dbReference type="Gene3D" id="3.30.200.20">
    <property type="entry name" value="Phosphorylase Kinase, domain 1"/>
    <property type="match status" value="1"/>
</dbReference>
<keyword evidence="4" id="KW-0812">Transmembrane</keyword>
<evidence type="ECO:0000256" key="3">
    <source>
        <dbReference type="ARBA" id="ARBA00022679"/>
    </source>
</evidence>
<dbReference type="Proteomes" id="UP000324897">
    <property type="component" value="Unassembled WGS sequence"/>
</dbReference>
<dbReference type="Gramene" id="TVU22031">
    <property type="protein sequence ID" value="TVU22031"/>
    <property type="gene ID" value="EJB05_31707"/>
</dbReference>
<evidence type="ECO:0000256" key="5">
    <source>
        <dbReference type="ARBA" id="ARBA00022729"/>
    </source>
</evidence>
<evidence type="ECO:0000256" key="10">
    <source>
        <dbReference type="ARBA" id="ARBA00023136"/>
    </source>
</evidence>
<evidence type="ECO:0000256" key="2">
    <source>
        <dbReference type="ARBA" id="ARBA00022527"/>
    </source>
</evidence>
<keyword evidence="3" id="KW-0808">Transferase</keyword>
<name>A0A5J9UFJ1_9POAL</name>
<dbReference type="PANTHER" id="PTHR27009">
    <property type="entry name" value="RUST RESISTANCE KINASE LR10-RELATED"/>
    <property type="match status" value="1"/>
</dbReference>
<evidence type="ECO:0000256" key="13">
    <source>
        <dbReference type="SAM" id="MobiDB-lite"/>
    </source>
</evidence>
<evidence type="ECO:0000256" key="8">
    <source>
        <dbReference type="ARBA" id="ARBA00022840"/>
    </source>
</evidence>
<dbReference type="InterPro" id="IPR032872">
    <property type="entry name" value="WAK_assoc_C"/>
</dbReference>
<dbReference type="InterPro" id="IPR017441">
    <property type="entry name" value="Protein_kinase_ATP_BS"/>
</dbReference>
<keyword evidence="8 12" id="KW-0067">ATP-binding</keyword>
<comment type="subcellular location">
    <subcellularLocation>
        <location evidence="1">Membrane</location>
        <topology evidence="1">Single-pass type I membrane protein</topology>
    </subcellularLocation>
</comment>
<dbReference type="GO" id="GO:0004674">
    <property type="term" value="F:protein serine/threonine kinase activity"/>
    <property type="evidence" value="ECO:0007669"/>
    <property type="project" value="UniProtKB-KW"/>
</dbReference>
<keyword evidence="7" id="KW-0418">Kinase</keyword>
<dbReference type="InterPro" id="IPR000719">
    <property type="entry name" value="Prot_kinase_dom"/>
</dbReference>
<dbReference type="InterPro" id="IPR045874">
    <property type="entry name" value="LRK10/LRL21-25-like"/>
</dbReference>
<dbReference type="Pfam" id="PF07714">
    <property type="entry name" value="PK_Tyr_Ser-Thr"/>
    <property type="match status" value="1"/>
</dbReference>
<dbReference type="FunFam" id="3.30.200.20:FF:000178">
    <property type="entry name" value="serine/threonine-protein kinase PBS1-like"/>
    <property type="match status" value="1"/>
</dbReference>
<evidence type="ECO:0000256" key="7">
    <source>
        <dbReference type="ARBA" id="ARBA00022777"/>
    </source>
</evidence>
<dbReference type="InterPro" id="IPR011009">
    <property type="entry name" value="Kinase-like_dom_sf"/>
</dbReference>
<keyword evidence="16" id="KW-1185">Reference proteome</keyword>
<dbReference type="GO" id="GO:0030247">
    <property type="term" value="F:polysaccharide binding"/>
    <property type="evidence" value="ECO:0007669"/>
    <property type="project" value="InterPro"/>
</dbReference>
<dbReference type="GO" id="GO:0016020">
    <property type="term" value="C:membrane"/>
    <property type="evidence" value="ECO:0007669"/>
    <property type="project" value="UniProtKB-SubCell"/>
</dbReference>
<evidence type="ECO:0000256" key="1">
    <source>
        <dbReference type="ARBA" id="ARBA00004479"/>
    </source>
</evidence>
<dbReference type="Pfam" id="PF14380">
    <property type="entry name" value="WAK_assoc"/>
    <property type="match status" value="1"/>
</dbReference>
<dbReference type="SUPFAM" id="SSF56112">
    <property type="entry name" value="Protein kinase-like (PK-like)"/>
    <property type="match status" value="1"/>
</dbReference>
<dbReference type="Gene3D" id="1.10.510.10">
    <property type="entry name" value="Transferase(Phosphotransferase) domain 1"/>
    <property type="match status" value="1"/>
</dbReference>
<dbReference type="PROSITE" id="PS00107">
    <property type="entry name" value="PROTEIN_KINASE_ATP"/>
    <property type="match status" value="1"/>
</dbReference>
<evidence type="ECO:0000313" key="16">
    <source>
        <dbReference type="Proteomes" id="UP000324897"/>
    </source>
</evidence>